<protein>
    <submittedName>
        <fullName evidence="1">Uncharacterized protein</fullName>
    </submittedName>
</protein>
<comment type="caution">
    <text evidence="1">The sequence shown here is derived from an EMBL/GenBank/DDBJ whole genome shotgun (WGS) entry which is preliminary data.</text>
</comment>
<evidence type="ECO:0000313" key="2">
    <source>
        <dbReference type="Proteomes" id="UP000249304"/>
    </source>
</evidence>
<reference evidence="1 2" key="1">
    <citation type="submission" date="2018-01" db="EMBL/GenBank/DDBJ databases">
        <title>Draft genome sequence of Nonomuraea sp. KC333.</title>
        <authorList>
            <person name="Sahin N."/>
            <person name="Saygin H."/>
            <person name="Ay H."/>
        </authorList>
    </citation>
    <scope>NUCLEOTIDE SEQUENCE [LARGE SCALE GENOMIC DNA]</scope>
    <source>
        <strain evidence="1 2">KC333</strain>
    </source>
</reference>
<name>A0A2W2F3N1_9ACTN</name>
<dbReference type="Pfam" id="PF20062">
    <property type="entry name" value="DUF6461"/>
    <property type="match status" value="1"/>
</dbReference>
<dbReference type="RefSeq" id="WP_111178947.1">
    <property type="nucleotide sequence ID" value="NZ_POUD01000036.1"/>
</dbReference>
<proteinExistence type="predicted"/>
<dbReference type="AlphaFoldDB" id="A0A2W2F3N1"/>
<dbReference type="EMBL" id="POUD01000036">
    <property type="protein sequence ID" value="PZG19618.1"/>
    <property type="molecule type" value="Genomic_DNA"/>
</dbReference>
<gene>
    <name evidence="1" type="ORF">C1J01_11615</name>
</gene>
<dbReference type="OrthoDB" id="4198010at2"/>
<dbReference type="InterPro" id="IPR045592">
    <property type="entry name" value="DUF6461"/>
</dbReference>
<organism evidence="1 2">
    <name type="scientific">Nonomuraea aridisoli</name>
    <dbReference type="NCBI Taxonomy" id="2070368"/>
    <lineage>
        <taxon>Bacteria</taxon>
        <taxon>Bacillati</taxon>
        <taxon>Actinomycetota</taxon>
        <taxon>Actinomycetes</taxon>
        <taxon>Streptosporangiales</taxon>
        <taxon>Streptosporangiaceae</taxon>
        <taxon>Nonomuraea</taxon>
    </lineage>
</organism>
<keyword evidence="2" id="KW-1185">Reference proteome</keyword>
<accession>A0A2W2F3N1</accession>
<sequence length="139" mass="14763">MTTDPLAPYRWLETPEGSPANPLDVIYCVSFLRGVDPAEVLRRFDPEGPPGREMGFDELEEAVHEFVEETDGGAGGGYAGVVAAGEWSVAVELWGWFGTIDDHGIARTFALAALITGVPMSRDLLAGPFLVGAVAEGRG</sequence>
<evidence type="ECO:0000313" key="1">
    <source>
        <dbReference type="EMBL" id="PZG19618.1"/>
    </source>
</evidence>
<dbReference type="Proteomes" id="UP000249304">
    <property type="component" value="Unassembled WGS sequence"/>
</dbReference>